<evidence type="ECO:0000259" key="12">
    <source>
        <dbReference type="PROSITE" id="PS50109"/>
    </source>
</evidence>
<evidence type="ECO:0000313" key="15">
    <source>
        <dbReference type="Proteomes" id="UP001621714"/>
    </source>
</evidence>
<evidence type="ECO:0000256" key="2">
    <source>
        <dbReference type="ARBA" id="ARBA00004651"/>
    </source>
</evidence>
<dbReference type="PANTHER" id="PTHR43065">
    <property type="entry name" value="SENSOR HISTIDINE KINASE"/>
    <property type="match status" value="1"/>
</dbReference>
<dbReference type="InterPro" id="IPR003594">
    <property type="entry name" value="HATPase_dom"/>
</dbReference>
<dbReference type="Pfam" id="PF17202">
    <property type="entry name" value="sCache_3_3"/>
    <property type="match status" value="1"/>
</dbReference>
<accession>A0ABW8PZG1</accession>
<keyword evidence="9 11" id="KW-1133">Transmembrane helix</keyword>
<organism evidence="14 15">
    <name type="scientific">Marinospirillum alkalitolerans</name>
    <dbReference type="NCBI Taxonomy" id="3123374"/>
    <lineage>
        <taxon>Bacteria</taxon>
        <taxon>Pseudomonadati</taxon>
        <taxon>Pseudomonadota</taxon>
        <taxon>Gammaproteobacteria</taxon>
        <taxon>Oceanospirillales</taxon>
        <taxon>Oceanospirillaceae</taxon>
        <taxon>Marinospirillum</taxon>
    </lineage>
</organism>
<comment type="caution">
    <text evidence="14">The sequence shown here is derived from an EMBL/GenBank/DDBJ whole genome shotgun (WGS) entry which is preliminary data.</text>
</comment>
<dbReference type="PROSITE" id="PS50109">
    <property type="entry name" value="HIS_KIN"/>
    <property type="match status" value="1"/>
</dbReference>
<feature type="domain" description="HAMP" evidence="13">
    <location>
        <begin position="357"/>
        <end position="410"/>
    </location>
</feature>
<dbReference type="InterPro" id="IPR036890">
    <property type="entry name" value="HATPase_C_sf"/>
</dbReference>
<dbReference type="PROSITE" id="PS50885">
    <property type="entry name" value="HAMP"/>
    <property type="match status" value="1"/>
</dbReference>
<reference evidence="14 15" key="1">
    <citation type="submission" date="2024-02" db="EMBL/GenBank/DDBJ databases">
        <title>Marinospirillum sp. MEB 164 isolated from Lonar lake sediment.</title>
        <authorList>
            <person name="Joshi A."/>
            <person name="Thite S."/>
        </authorList>
    </citation>
    <scope>NUCLEOTIDE SEQUENCE [LARGE SCALE GENOMIC DNA]</scope>
    <source>
        <strain evidence="14 15">MEB164</strain>
    </source>
</reference>
<dbReference type="Gene3D" id="1.10.287.130">
    <property type="match status" value="1"/>
</dbReference>
<evidence type="ECO:0000256" key="9">
    <source>
        <dbReference type="ARBA" id="ARBA00022989"/>
    </source>
</evidence>
<dbReference type="InterPro" id="IPR004358">
    <property type="entry name" value="Sig_transdc_His_kin-like_C"/>
</dbReference>
<evidence type="ECO:0000256" key="5">
    <source>
        <dbReference type="ARBA" id="ARBA00022553"/>
    </source>
</evidence>
<name>A0ABW8PZG1_9GAMM</name>
<keyword evidence="6" id="KW-0808">Transferase</keyword>
<dbReference type="SMART" id="SM00304">
    <property type="entry name" value="HAMP"/>
    <property type="match status" value="1"/>
</dbReference>
<keyword evidence="5" id="KW-0597">Phosphoprotein</keyword>
<keyword evidence="7 11" id="KW-0812">Transmembrane</keyword>
<evidence type="ECO:0000256" key="3">
    <source>
        <dbReference type="ARBA" id="ARBA00012438"/>
    </source>
</evidence>
<dbReference type="SUPFAM" id="SSF103190">
    <property type="entry name" value="Sensory domain-like"/>
    <property type="match status" value="1"/>
</dbReference>
<dbReference type="Proteomes" id="UP001621714">
    <property type="component" value="Unassembled WGS sequence"/>
</dbReference>
<evidence type="ECO:0000256" key="7">
    <source>
        <dbReference type="ARBA" id="ARBA00022692"/>
    </source>
</evidence>
<evidence type="ECO:0000256" key="10">
    <source>
        <dbReference type="ARBA" id="ARBA00023136"/>
    </source>
</evidence>
<dbReference type="Gene3D" id="3.30.565.10">
    <property type="entry name" value="Histidine kinase-like ATPase, C-terminal domain"/>
    <property type="match status" value="1"/>
</dbReference>
<evidence type="ECO:0000256" key="8">
    <source>
        <dbReference type="ARBA" id="ARBA00022777"/>
    </source>
</evidence>
<keyword evidence="4" id="KW-1003">Cell membrane</keyword>
<dbReference type="InterPro" id="IPR003661">
    <property type="entry name" value="HisK_dim/P_dom"/>
</dbReference>
<comment type="catalytic activity">
    <reaction evidence="1">
        <text>ATP + protein L-histidine = ADP + protein N-phospho-L-histidine.</text>
        <dbReference type="EC" id="2.7.13.3"/>
    </reaction>
</comment>
<evidence type="ECO:0000256" key="4">
    <source>
        <dbReference type="ARBA" id="ARBA00022475"/>
    </source>
</evidence>
<keyword evidence="10 11" id="KW-0472">Membrane</keyword>
<dbReference type="InterPro" id="IPR033463">
    <property type="entry name" value="sCache_3"/>
</dbReference>
<dbReference type="EMBL" id="JBANFI010000007">
    <property type="protein sequence ID" value="MFK7161645.1"/>
    <property type="molecule type" value="Genomic_DNA"/>
</dbReference>
<proteinExistence type="predicted"/>
<dbReference type="Pfam" id="PF00672">
    <property type="entry name" value="HAMP"/>
    <property type="match status" value="1"/>
</dbReference>
<dbReference type="InterPro" id="IPR036097">
    <property type="entry name" value="HisK_dim/P_sf"/>
</dbReference>
<dbReference type="InterPro" id="IPR003660">
    <property type="entry name" value="HAMP_dom"/>
</dbReference>
<dbReference type="Pfam" id="PF02518">
    <property type="entry name" value="HATPase_c"/>
    <property type="match status" value="1"/>
</dbReference>
<dbReference type="CDD" id="cd06225">
    <property type="entry name" value="HAMP"/>
    <property type="match status" value="1"/>
</dbReference>
<feature type="domain" description="Histidine kinase" evidence="12">
    <location>
        <begin position="466"/>
        <end position="681"/>
    </location>
</feature>
<dbReference type="PRINTS" id="PR00344">
    <property type="entry name" value="BCTRLSENSOR"/>
</dbReference>
<sequence>MRIFFWQRSVRGKLLALTLLPILLTLLMLIGLTAYWTSTYTDRQLYMKVAADLAVARNTLHHLQERQLEQLQRLSSSWQLIQQLQPTQLADTALLEQLTSQLQQELEVDFLRLLPAERLHLFRTSLASIEDRLPLLASGESVSGLLRLEPEELQAIDLALAEQAQIPLRPTPHARPTDARVEDRALVVRSLVPLLNLDGEVAYLLDAGLLLNHNLAFVDQIRDLVYGPGTLPEDGIGSVTLFLGDTRISTNVTEASPAGQTENGVMRAIGTRISAEVAEQVLDQQRLWLDRAFVVHDWYISAYEPIYDLHQELVGVLYTGFSEGPFIAQYRVTLSELGITLLIVLLVSAFLVWHGARRLFIPVEQIHRSVMAVRAGQSDARIGFLDTQDEMADLAHQFDQMMDELDSRQRTIQAAAQELERQVEARTLSLQHKTQDLEKHIQLLKATRAQLFTKEKLAVLGELTAGIAHEINNPAAVILGHMDLLQVELGDQASAVQQEIDTVIEQVYRIRAIINNLLQYSRPGSTTDQLQTLELNPVVQDTLALVRHALDKQRVEVQQQYQTLPSIQANRQQLQQVLVNLLINAANALDGPGQIQLSTQLWQDDQGRTLGAMIQVKDHGRGMTPEVQARIFEPFFTTRENGNGLGLSVSLSLIRRYGGDIQVESEPGRGSCFRVYLLSQAQINAEDEATMRQLLSGLGVV</sequence>
<evidence type="ECO:0000313" key="14">
    <source>
        <dbReference type="EMBL" id="MFK7161645.1"/>
    </source>
</evidence>
<dbReference type="SUPFAM" id="SSF47384">
    <property type="entry name" value="Homodimeric domain of signal transducing histidine kinase"/>
    <property type="match status" value="1"/>
</dbReference>
<evidence type="ECO:0000256" key="1">
    <source>
        <dbReference type="ARBA" id="ARBA00000085"/>
    </source>
</evidence>
<dbReference type="SUPFAM" id="SSF55874">
    <property type="entry name" value="ATPase domain of HSP90 chaperone/DNA topoisomerase II/histidine kinase"/>
    <property type="match status" value="1"/>
</dbReference>
<evidence type="ECO:0000259" key="13">
    <source>
        <dbReference type="PROSITE" id="PS50885"/>
    </source>
</evidence>
<dbReference type="Gene3D" id="6.10.340.10">
    <property type="match status" value="1"/>
</dbReference>
<gene>
    <name evidence="14" type="ORF">V6U78_11415</name>
</gene>
<dbReference type="InterPro" id="IPR029151">
    <property type="entry name" value="Sensor-like_sf"/>
</dbReference>
<keyword evidence="8" id="KW-0418">Kinase</keyword>
<dbReference type="SMART" id="SM00388">
    <property type="entry name" value="HisKA"/>
    <property type="match status" value="1"/>
</dbReference>
<dbReference type="InterPro" id="IPR005467">
    <property type="entry name" value="His_kinase_dom"/>
</dbReference>
<dbReference type="PANTHER" id="PTHR43065:SF22">
    <property type="entry name" value="HISTIDINE KINASE"/>
    <property type="match status" value="1"/>
</dbReference>
<dbReference type="CDD" id="cd00082">
    <property type="entry name" value="HisKA"/>
    <property type="match status" value="1"/>
</dbReference>
<dbReference type="SUPFAM" id="SSF158472">
    <property type="entry name" value="HAMP domain-like"/>
    <property type="match status" value="1"/>
</dbReference>
<comment type="subcellular location">
    <subcellularLocation>
        <location evidence="2">Cell membrane</location>
        <topology evidence="2">Multi-pass membrane protein</topology>
    </subcellularLocation>
</comment>
<feature type="transmembrane region" description="Helical" evidence="11">
    <location>
        <begin position="337"/>
        <end position="356"/>
    </location>
</feature>
<dbReference type="EC" id="2.7.13.3" evidence="3"/>
<dbReference type="RefSeq" id="WP_405340862.1">
    <property type="nucleotide sequence ID" value="NZ_JBANFI010000007.1"/>
</dbReference>
<keyword evidence="15" id="KW-1185">Reference proteome</keyword>
<dbReference type="SMART" id="SM00387">
    <property type="entry name" value="HATPase_c"/>
    <property type="match status" value="1"/>
</dbReference>
<evidence type="ECO:0000256" key="11">
    <source>
        <dbReference type="SAM" id="Phobius"/>
    </source>
</evidence>
<protein>
    <recommendedName>
        <fullName evidence="3">histidine kinase</fullName>
        <ecNumber evidence="3">2.7.13.3</ecNumber>
    </recommendedName>
</protein>
<evidence type="ECO:0000256" key="6">
    <source>
        <dbReference type="ARBA" id="ARBA00022679"/>
    </source>
</evidence>
<dbReference type="Pfam" id="PF00512">
    <property type="entry name" value="HisKA"/>
    <property type="match status" value="1"/>
</dbReference>